<dbReference type="InterPro" id="IPR018060">
    <property type="entry name" value="HTH_AraC"/>
</dbReference>
<reference evidence="4 5" key="1">
    <citation type="submission" date="2016-10" db="EMBL/GenBank/DDBJ databases">
        <title>Paenibacillus species isolates.</title>
        <authorList>
            <person name="Beno S.M."/>
        </authorList>
    </citation>
    <scope>NUCLEOTIDE SEQUENCE [LARGE SCALE GENOMIC DNA]</scope>
    <source>
        <strain evidence="4 5">FSL H7-0604</strain>
    </source>
</reference>
<evidence type="ECO:0000313" key="4">
    <source>
        <dbReference type="EMBL" id="OMD28997.1"/>
    </source>
</evidence>
<accession>A0A1R0X4S1</accession>
<proteinExistence type="predicted"/>
<dbReference type="AlphaFoldDB" id="A0A1R0X4S1"/>
<keyword evidence="2 4" id="KW-0238">DNA-binding</keyword>
<keyword evidence="1" id="KW-0805">Transcription regulation</keyword>
<dbReference type="SMART" id="SM00342">
    <property type="entry name" value="HTH_ARAC"/>
    <property type="match status" value="1"/>
</dbReference>
<dbReference type="SMART" id="SM00448">
    <property type="entry name" value="REC"/>
    <property type="match status" value="1"/>
</dbReference>
<gene>
    <name evidence="4" type="ORF">BJP51_23760</name>
</gene>
<dbReference type="InterPro" id="IPR001789">
    <property type="entry name" value="Sig_transdc_resp-reg_receiver"/>
</dbReference>
<dbReference type="EMBL" id="MKQP01000032">
    <property type="protein sequence ID" value="OMD28997.1"/>
    <property type="molecule type" value="Genomic_DNA"/>
</dbReference>
<keyword evidence="3" id="KW-0804">Transcription</keyword>
<dbReference type="Gene3D" id="1.10.10.60">
    <property type="entry name" value="Homeodomain-like"/>
    <property type="match status" value="2"/>
</dbReference>
<dbReference type="InterPro" id="IPR018062">
    <property type="entry name" value="HTH_AraC-typ_CS"/>
</dbReference>
<dbReference type="InterPro" id="IPR009057">
    <property type="entry name" value="Homeodomain-like_sf"/>
</dbReference>
<protein>
    <submittedName>
        <fullName evidence="4">DNA-binding response regulator</fullName>
    </submittedName>
</protein>
<dbReference type="InterPro" id="IPR011006">
    <property type="entry name" value="CheY-like_superfamily"/>
</dbReference>
<evidence type="ECO:0000256" key="3">
    <source>
        <dbReference type="ARBA" id="ARBA00023163"/>
    </source>
</evidence>
<dbReference type="GO" id="GO:0000160">
    <property type="term" value="P:phosphorelay signal transduction system"/>
    <property type="evidence" value="ECO:0007669"/>
    <property type="project" value="InterPro"/>
</dbReference>
<organism evidence="4 5">
    <name type="scientific">Paenibacillus odorifer</name>
    <dbReference type="NCBI Taxonomy" id="189426"/>
    <lineage>
        <taxon>Bacteria</taxon>
        <taxon>Bacillati</taxon>
        <taxon>Bacillota</taxon>
        <taxon>Bacilli</taxon>
        <taxon>Bacillales</taxon>
        <taxon>Paenibacillaceae</taxon>
        <taxon>Paenibacillus</taxon>
    </lineage>
</organism>
<dbReference type="Pfam" id="PF12833">
    <property type="entry name" value="HTH_18"/>
    <property type="match status" value="1"/>
</dbReference>
<dbReference type="PROSITE" id="PS50110">
    <property type="entry name" value="RESPONSE_REGULATORY"/>
    <property type="match status" value="1"/>
</dbReference>
<comment type="caution">
    <text evidence="4">The sequence shown here is derived from an EMBL/GenBank/DDBJ whole genome shotgun (WGS) entry which is preliminary data.</text>
</comment>
<dbReference type="SUPFAM" id="SSF46689">
    <property type="entry name" value="Homeodomain-like"/>
    <property type="match status" value="2"/>
</dbReference>
<dbReference type="Proteomes" id="UP000187465">
    <property type="component" value="Unassembled WGS sequence"/>
</dbReference>
<dbReference type="InterPro" id="IPR020449">
    <property type="entry name" value="Tscrpt_reg_AraC-type_HTH"/>
</dbReference>
<evidence type="ECO:0000256" key="1">
    <source>
        <dbReference type="ARBA" id="ARBA00023015"/>
    </source>
</evidence>
<dbReference type="SUPFAM" id="SSF52172">
    <property type="entry name" value="CheY-like"/>
    <property type="match status" value="1"/>
</dbReference>
<dbReference type="Pfam" id="PF00072">
    <property type="entry name" value="Response_reg"/>
    <property type="match status" value="1"/>
</dbReference>
<dbReference type="RefSeq" id="WP_036686801.1">
    <property type="nucleotide sequence ID" value="NZ_MKQL01000013.1"/>
</dbReference>
<name>A0A1R0X4S1_9BACL</name>
<dbReference type="CDD" id="cd17536">
    <property type="entry name" value="REC_YesN-like"/>
    <property type="match status" value="1"/>
</dbReference>
<evidence type="ECO:0000256" key="2">
    <source>
        <dbReference type="ARBA" id="ARBA00023125"/>
    </source>
</evidence>
<dbReference type="GO" id="GO:0003700">
    <property type="term" value="F:DNA-binding transcription factor activity"/>
    <property type="evidence" value="ECO:0007669"/>
    <property type="project" value="InterPro"/>
</dbReference>
<dbReference type="PRINTS" id="PR00032">
    <property type="entry name" value="HTHARAC"/>
</dbReference>
<dbReference type="PANTHER" id="PTHR43280:SF28">
    <property type="entry name" value="HTH-TYPE TRANSCRIPTIONAL ACTIVATOR RHAS"/>
    <property type="match status" value="1"/>
</dbReference>
<dbReference type="Gene3D" id="3.40.50.2300">
    <property type="match status" value="1"/>
</dbReference>
<dbReference type="GO" id="GO:0043565">
    <property type="term" value="F:sequence-specific DNA binding"/>
    <property type="evidence" value="ECO:0007669"/>
    <property type="project" value="InterPro"/>
</dbReference>
<dbReference type="PANTHER" id="PTHR43280">
    <property type="entry name" value="ARAC-FAMILY TRANSCRIPTIONAL REGULATOR"/>
    <property type="match status" value="1"/>
</dbReference>
<evidence type="ECO:0000313" key="5">
    <source>
        <dbReference type="Proteomes" id="UP000187465"/>
    </source>
</evidence>
<dbReference type="PROSITE" id="PS00041">
    <property type="entry name" value="HTH_ARAC_FAMILY_1"/>
    <property type="match status" value="1"/>
</dbReference>
<sequence>MKTILIVDDEPRTREGVRKTLEAWSSGQYRIETAASGVEALAWLQNNEVNLLITDVRMPEIGGLELVEKLNEMPHPPVVIVISGHPEFDYAQKALQFGVVEYLLKPLDKTKLVRAVELALKRKEDIYRIERMEKLIDPKLMETVQQEKVYSTQVREALQYLDEHLHESISMRDIADQLHMNASYFSVLFKEQTGLTYSEYVTRRRIQRAKELLVSTRLSIAEIAEQVGYQTAKYFVKVFRALENVSPGQYRQNVMTTEERIQ</sequence>
<dbReference type="PROSITE" id="PS01124">
    <property type="entry name" value="HTH_ARAC_FAMILY_2"/>
    <property type="match status" value="1"/>
</dbReference>